<dbReference type="AlphaFoldDB" id="A0AA85ETL0"/>
<dbReference type="InterPro" id="IPR027791">
    <property type="entry name" value="Galactosyl_T_C"/>
</dbReference>
<dbReference type="EC" id="2.4.1.-" evidence="11"/>
<dbReference type="PRINTS" id="PR02050">
    <property type="entry name" value="B14GALTRFASE"/>
</dbReference>
<evidence type="ECO:0000256" key="7">
    <source>
        <dbReference type="ARBA" id="ARBA00022968"/>
    </source>
</evidence>
<dbReference type="Pfam" id="PF02709">
    <property type="entry name" value="Glyco_transf_7C"/>
    <property type="match status" value="1"/>
</dbReference>
<dbReference type="GO" id="GO:0033842">
    <property type="term" value="F:N-acetyl-beta-glucosaminyl-derivative 4-beta-N-acetylgalactosaminyltransferase activity"/>
    <property type="evidence" value="ECO:0007669"/>
    <property type="project" value="TreeGrafter"/>
</dbReference>
<dbReference type="Proteomes" id="UP000050792">
    <property type="component" value="Unassembled WGS sequence"/>
</dbReference>
<reference evidence="15" key="2">
    <citation type="submission" date="2023-11" db="UniProtKB">
        <authorList>
            <consortium name="WormBaseParasite"/>
        </authorList>
    </citation>
    <scope>IDENTIFICATION</scope>
</reference>
<keyword evidence="7 11" id="KW-0735">Signal-anchor</keyword>
<comment type="function">
    <text evidence="11">Catalyses the transfer of galactose onto proteins or lipids.</text>
</comment>
<reference evidence="14" key="1">
    <citation type="submission" date="2022-06" db="EMBL/GenBank/DDBJ databases">
        <authorList>
            <person name="Berger JAMES D."/>
            <person name="Berger JAMES D."/>
        </authorList>
    </citation>
    <scope>NUCLEOTIDE SEQUENCE [LARGE SCALE GENOMIC DNA]</scope>
</reference>
<organism evidence="14 15">
    <name type="scientific">Schistosoma rodhaini</name>
    <dbReference type="NCBI Taxonomy" id="6188"/>
    <lineage>
        <taxon>Eukaryota</taxon>
        <taxon>Metazoa</taxon>
        <taxon>Spiralia</taxon>
        <taxon>Lophotrochozoa</taxon>
        <taxon>Platyhelminthes</taxon>
        <taxon>Trematoda</taxon>
        <taxon>Digenea</taxon>
        <taxon>Strigeidida</taxon>
        <taxon>Schistosomatoidea</taxon>
        <taxon>Schistosomatidae</taxon>
        <taxon>Schistosoma</taxon>
    </lineage>
</organism>
<dbReference type="GO" id="GO:0016020">
    <property type="term" value="C:membrane"/>
    <property type="evidence" value="ECO:0007669"/>
    <property type="project" value="UniProtKB-SubCell"/>
</dbReference>
<evidence type="ECO:0000256" key="11">
    <source>
        <dbReference type="RuleBase" id="RU368121"/>
    </source>
</evidence>
<dbReference type="PANTHER" id="PTHR19300">
    <property type="entry name" value="BETA-1,4-GALACTOSYLTRANSFERASE"/>
    <property type="match status" value="1"/>
</dbReference>
<evidence type="ECO:0000256" key="4">
    <source>
        <dbReference type="ARBA" id="ARBA00022676"/>
    </source>
</evidence>
<dbReference type="GO" id="GO:0005975">
    <property type="term" value="P:carbohydrate metabolic process"/>
    <property type="evidence" value="ECO:0007669"/>
    <property type="project" value="InterPro"/>
</dbReference>
<dbReference type="Pfam" id="PF13733">
    <property type="entry name" value="Glyco_transf_7N"/>
    <property type="match status" value="1"/>
</dbReference>
<evidence type="ECO:0000256" key="2">
    <source>
        <dbReference type="ARBA" id="ARBA00004922"/>
    </source>
</evidence>
<name>A0AA85ETL0_9TREM</name>
<protein>
    <recommendedName>
        <fullName evidence="11">Beta-1,4-galactosyltransferase</fullName>
        <ecNumber evidence="11">2.4.1.-</ecNumber>
    </recommendedName>
</protein>
<dbReference type="Gene3D" id="3.90.550.10">
    <property type="entry name" value="Spore Coat Polysaccharide Biosynthesis Protein SpsA, Chain A"/>
    <property type="match status" value="1"/>
</dbReference>
<dbReference type="InterPro" id="IPR027995">
    <property type="entry name" value="Galactosyl_T_N"/>
</dbReference>
<comment type="similarity">
    <text evidence="3 11">Belongs to the glycosyltransferase 7 family.</text>
</comment>
<dbReference type="InterPro" id="IPR003859">
    <property type="entry name" value="Galactosyl_T"/>
</dbReference>
<comment type="pathway">
    <text evidence="2 11">Protein modification; protein glycosylation.</text>
</comment>
<keyword evidence="4 11" id="KW-0328">Glycosyltransferase</keyword>
<keyword evidence="5 11" id="KW-0808">Transferase</keyword>
<evidence type="ECO:0000256" key="10">
    <source>
        <dbReference type="ARBA" id="ARBA00023180"/>
    </source>
</evidence>
<feature type="domain" description="Galactosyltransferase N-terminal" evidence="13">
    <location>
        <begin position="104"/>
        <end position="225"/>
    </location>
</feature>
<dbReference type="PANTHER" id="PTHR19300:SF57">
    <property type="entry name" value="BETA-1,4-N-ACETYLGALACTOSAMINYLTRANSFERASE"/>
    <property type="match status" value="1"/>
</dbReference>
<evidence type="ECO:0000256" key="9">
    <source>
        <dbReference type="ARBA" id="ARBA00023136"/>
    </source>
</evidence>
<evidence type="ECO:0000256" key="5">
    <source>
        <dbReference type="ARBA" id="ARBA00022679"/>
    </source>
</evidence>
<comment type="subcellular location">
    <subcellularLocation>
        <location evidence="1">Membrane</location>
        <topology evidence="1">Single-pass type II membrane protein</topology>
    </subcellularLocation>
</comment>
<evidence type="ECO:0000256" key="8">
    <source>
        <dbReference type="ARBA" id="ARBA00022989"/>
    </source>
</evidence>
<evidence type="ECO:0000256" key="6">
    <source>
        <dbReference type="ARBA" id="ARBA00022692"/>
    </source>
</evidence>
<keyword evidence="10 11" id="KW-0325">Glycoprotein</keyword>
<keyword evidence="8 11" id="KW-1133">Transmembrane helix</keyword>
<dbReference type="GO" id="GO:0005794">
    <property type="term" value="C:Golgi apparatus"/>
    <property type="evidence" value="ECO:0007669"/>
    <property type="project" value="TreeGrafter"/>
</dbReference>
<keyword evidence="6 11" id="KW-0812">Transmembrane</keyword>
<dbReference type="WBParaSite" id="SRDH1_2310.1">
    <property type="protein sequence ID" value="SRDH1_2310.1"/>
    <property type="gene ID" value="SRDH1_2310"/>
</dbReference>
<dbReference type="CDD" id="cd00899">
    <property type="entry name" value="b4GalT"/>
    <property type="match status" value="1"/>
</dbReference>
<keyword evidence="9 11" id="KW-0472">Membrane</keyword>
<dbReference type="InterPro" id="IPR029044">
    <property type="entry name" value="Nucleotide-diphossugar_trans"/>
</dbReference>
<keyword evidence="14" id="KW-1185">Reference proteome</keyword>
<dbReference type="GO" id="GO:0006688">
    <property type="term" value="P:glycosphingolipid biosynthetic process"/>
    <property type="evidence" value="ECO:0007669"/>
    <property type="project" value="TreeGrafter"/>
</dbReference>
<evidence type="ECO:0000313" key="14">
    <source>
        <dbReference type="Proteomes" id="UP000050792"/>
    </source>
</evidence>
<sequence>MKIKLKQRICIKWSMNLFLCIIIISLWNMVLEFYIKKNDKYSIQISSNNPIESFEKYIPECPKSIENPIGRRNITIEVPTWSHLLQLYTFTTNITKSSQDKIESTMSVRKTFFKLIKSNHMSKSDVGLWCPTNCKPGEKLAIIVPYRNRDVHLRLFVKHMHEFLRRQQLMYTIFVINQEGTTTFNRALLLNAGFIESYRVADFDCFIFHDVDLLPEDDRNIYRCSEQPRHLSVSIDQYNYKLIYEENFGGVIAVNRQQFEKVGGFSNSYYGWGGEDDDFYKRIIYYNYSIVRYPEEIARYIMLRHEKDERNEPNQMRFELLESAESRFNTDGYWTSNYTVIKADSLYNGLIYWISRDISSICSNTLTIISSLIKTLDDYKCLNY</sequence>
<evidence type="ECO:0000259" key="12">
    <source>
        <dbReference type="Pfam" id="PF02709"/>
    </source>
</evidence>
<evidence type="ECO:0000313" key="15">
    <source>
        <dbReference type="WBParaSite" id="SRDH1_2310.1"/>
    </source>
</evidence>
<evidence type="ECO:0000256" key="1">
    <source>
        <dbReference type="ARBA" id="ARBA00004606"/>
    </source>
</evidence>
<evidence type="ECO:0000259" key="13">
    <source>
        <dbReference type="Pfam" id="PF13733"/>
    </source>
</evidence>
<dbReference type="SUPFAM" id="SSF53448">
    <property type="entry name" value="Nucleotide-diphospho-sugar transferases"/>
    <property type="match status" value="1"/>
</dbReference>
<accession>A0AA85ETL0</accession>
<proteinExistence type="inferred from homology"/>
<dbReference type="GO" id="GO:0008378">
    <property type="term" value="F:galactosyltransferase activity"/>
    <property type="evidence" value="ECO:0007669"/>
    <property type="project" value="TreeGrafter"/>
</dbReference>
<feature type="transmembrane region" description="Helical" evidence="11">
    <location>
        <begin position="12"/>
        <end position="35"/>
    </location>
</feature>
<feature type="domain" description="Galactosyltransferase C-terminal" evidence="12">
    <location>
        <begin position="229"/>
        <end position="306"/>
    </location>
</feature>
<evidence type="ECO:0000256" key="3">
    <source>
        <dbReference type="ARBA" id="ARBA00005735"/>
    </source>
</evidence>